<dbReference type="EMBL" id="SDMP01000020">
    <property type="protein sequence ID" value="RYQ84691.1"/>
    <property type="molecule type" value="Genomic_DNA"/>
</dbReference>
<dbReference type="AlphaFoldDB" id="A0A444X4V7"/>
<reference evidence="1 2" key="1">
    <citation type="submission" date="2019-01" db="EMBL/GenBank/DDBJ databases">
        <title>Sequencing of cultivated peanut Arachis hypogaea provides insights into genome evolution and oil improvement.</title>
        <authorList>
            <person name="Chen X."/>
        </authorList>
    </citation>
    <scope>NUCLEOTIDE SEQUENCE [LARGE SCALE GENOMIC DNA]</scope>
    <source>
        <strain evidence="2">cv. Fuhuasheng</strain>
        <tissue evidence="1">Leaves</tissue>
    </source>
</reference>
<keyword evidence="2" id="KW-1185">Reference proteome</keyword>
<name>A0A444X4V7_ARAHY</name>
<evidence type="ECO:0008006" key="3">
    <source>
        <dbReference type="Google" id="ProtNLM"/>
    </source>
</evidence>
<sequence>MHAPEFLEYANLGEDNVAMKDSEFSIRIEFGSRESVISTIKSYAIFRGVDYTVHESEPQTFYAKCKGYGTGYDWLIRASLIRKKGCWETRRYNGKHMCTMETISQDHVMLDSDMIAKASRSLVDADPSIKVKSIIAEVQSRFNYTISYRKAWLAK</sequence>
<proteinExistence type="predicted"/>
<organism evidence="1 2">
    <name type="scientific">Arachis hypogaea</name>
    <name type="common">Peanut</name>
    <dbReference type="NCBI Taxonomy" id="3818"/>
    <lineage>
        <taxon>Eukaryota</taxon>
        <taxon>Viridiplantae</taxon>
        <taxon>Streptophyta</taxon>
        <taxon>Embryophyta</taxon>
        <taxon>Tracheophyta</taxon>
        <taxon>Spermatophyta</taxon>
        <taxon>Magnoliopsida</taxon>
        <taxon>eudicotyledons</taxon>
        <taxon>Gunneridae</taxon>
        <taxon>Pentapetalae</taxon>
        <taxon>rosids</taxon>
        <taxon>fabids</taxon>
        <taxon>Fabales</taxon>
        <taxon>Fabaceae</taxon>
        <taxon>Papilionoideae</taxon>
        <taxon>50 kb inversion clade</taxon>
        <taxon>dalbergioids sensu lato</taxon>
        <taxon>Dalbergieae</taxon>
        <taxon>Pterocarpus clade</taxon>
        <taxon>Arachis</taxon>
    </lineage>
</organism>
<dbReference type="Proteomes" id="UP000289738">
    <property type="component" value="Chromosome B10"/>
</dbReference>
<evidence type="ECO:0000313" key="2">
    <source>
        <dbReference type="Proteomes" id="UP000289738"/>
    </source>
</evidence>
<comment type="caution">
    <text evidence="1">The sequence shown here is derived from an EMBL/GenBank/DDBJ whole genome shotgun (WGS) entry which is preliminary data.</text>
</comment>
<gene>
    <name evidence="1" type="ORF">Ahy_B10g104144</name>
</gene>
<accession>A0A444X4V7</accession>
<protein>
    <recommendedName>
        <fullName evidence="3">Transposase MuDR plant domain-containing protein</fullName>
    </recommendedName>
</protein>
<evidence type="ECO:0000313" key="1">
    <source>
        <dbReference type="EMBL" id="RYQ84691.1"/>
    </source>
</evidence>